<dbReference type="EMBL" id="AAWS01000012">
    <property type="protein sequence ID" value="EAY29132.1"/>
    <property type="molecule type" value="Genomic_DNA"/>
</dbReference>
<reference evidence="1 2" key="1">
    <citation type="submission" date="2007-01" db="EMBL/GenBank/DDBJ databases">
        <authorList>
            <person name="Haygood M."/>
            <person name="Podell S."/>
            <person name="Anderson C."/>
            <person name="Hopkinson B."/>
            <person name="Roe K."/>
            <person name="Barbeau K."/>
            <person name="Gaasterland T."/>
            <person name="Ferriera S."/>
            <person name="Johnson J."/>
            <person name="Kravitz S."/>
            <person name="Beeson K."/>
            <person name="Sutton G."/>
            <person name="Rogers Y.-H."/>
            <person name="Friedman R."/>
            <person name="Frazier M."/>
            <person name="Venter J.C."/>
        </authorList>
    </citation>
    <scope>NUCLEOTIDE SEQUENCE [LARGE SCALE GENOMIC DNA]</scope>
    <source>
        <strain evidence="1 2">ATCC 23134</strain>
    </source>
</reference>
<keyword evidence="2" id="KW-1185">Reference proteome</keyword>
<evidence type="ECO:0000313" key="1">
    <source>
        <dbReference type="EMBL" id="EAY29132.1"/>
    </source>
</evidence>
<gene>
    <name evidence="1" type="ORF">M23134_02323</name>
</gene>
<dbReference type="AlphaFoldDB" id="A1ZKA6"/>
<dbReference type="Proteomes" id="UP000004095">
    <property type="component" value="Unassembled WGS sequence"/>
</dbReference>
<proteinExistence type="predicted"/>
<organism evidence="1 2">
    <name type="scientific">Microscilla marina ATCC 23134</name>
    <dbReference type="NCBI Taxonomy" id="313606"/>
    <lineage>
        <taxon>Bacteria</taxon>
        <taxon>Pseudomonadati</taxon>
        <taxon>Bacteroidota</taxon>
        <taxon>Cytophagia</taxon>
        <taxon>Cytophagales</taxon>
        <taxon>Microscillaceae</taxon>
        <taxon>Microscilla</taxon>
    </lineage>
</organism>
<accession>A1ZKA6</accession>
<sequence>MILFLVFIVHYTVNTGNLSAKKHLVKHLKINVSYTKPVLIKINQTQ</sequence>
<comment type="caution">
    <text evidence="1">The sequence shown here is derived from an EMBL/GenBank/DDBJ whole genome shotgun (WGS) entry which is preliminary data.</text>
</comment>
<evidence type="ECO:0000313" key="2">
    <source>
        <dbReference type="Proteomes" id="UP000004095"/>
    </source>
</evidence>
<name>A1ZKA6_MICM2</name>
<protein>
    <submittedName>
        <fullName evidence="1">Uncharacterized protein</fullName>
    </submittedName>
</protein>